<keyword evidence="1" id="KW-0472">Membrane</keyword>
<organism evidence="2 3">
    <name type="scientific">Paraburkholderia graminis</name>
    <dbReference type="NCBI Taxonomy" id="60548"/>
    <lineage>
        <taxon>Bacteria</taxon>
        <taxon>Pseudomonadati</taxon>
        <taxon>Pseudomonadota</taxon>
        <taxon>Betaproteobacteria</taxon>
        <taxon>Burkholderiales</taxon>
        <taxon>Burkholderiaceae</taxon>
        <taxon>Paraburkholderia</taxon>
    </lineage>
</organism>
<dbReference type="Pfam" id="PF11177">
    <property type="entry name" value="DUF2964"/>
    <property type="match status" value="1"/>
</dbReference>
<comment type="caution">
    <text evidence="2">The sequence shown here is derived from an EMBL/GenBank/DDBJ whole genome shotgun (WGS) entry which is preliminary data.</text>
</comment>
<reference evidence="2 3" key="1">
    <citation type="submission" date="2023-08" db="EMBL/GenBank/DDBJ databases">
        <title>Genome sequencing of plant associated microbes to promote plant fitness in Sorghum bicolor and Oryza sativa.</title>
        <authorList>
            <person name="Coleman-Derr D."/>
        </authorList>
    </citation>
    <scope>NUCLEOTIDE SEQUENCE [LARGE SCALE GENOMIC DNA]</scope>
    <source>
        <strain evidence="2 3">SLBN-33</strain>
    </source>
</reference>
<evidence type="ECO:0008006" key="4">
    <source>
        <dbReference type="Google" id="ProtNLM"/>
    </source>
</evidence>
<dbReference type="EMBL" id="JAVIZN010000002">
    <property type="protein sequence ID" value="MDR6204042.1"/>
    <property type="molecule type" value="Genomic_DNA"/>
</dbReference>
<name>A0ABD5CFJ7_9BURK</name>
<dbReference type="RefSeq" id="WP_310031721.1">
    <property type="nucleotide sequence ID" value="NZ_JAVIZN010000002.1"/>
</dbReference>
<proteinExistence type="predicted"/>
<dbReference type="AlphaFoldDB" id="A0ABD5CFJ7"/>
<feature type="transmembrane region" description="Helical" evidence="1">
    <location>
        <begin position="71"/>
        <end position="90"/>
    </location>
</feature>
<feature type="transmembrane region" description="Helical" evidence="1">
    <location>
        <begin position="43"/>
        <end position="65"/>
    </location>
</feature>
<gene>
    <name evidence="2" type="ORF">QF025_002762</name>
</gene>
<sequence>MRRTIAALTLDLDQERPRLLTDDVVTTLIIALEDIMTSSDGRILFSAIAVFVALGGIGVSIRGLLFDEPSFFRYGVAGVVGGVACFVWLLNSARDGNS</sequence>
<protein>
    <recommendedName>
        <fullName evidence="4">Transmembrane protein</fullName>
    </recommendedName>
</protein>
<dbReference type="InterPro" id="IPR021347">
    <property type="entry name" value="DUF2964"/>
</dbReference>
<evidence type="ECO:0000313" key="2">
    <source>
        <dbReference type="EMBL" id="MDR6204042.1"/>
    </source>
</evidence>
<accession>A0ABD5CFJ7</accession>
<keyword evidence="1" id="KW-0812">Transmembrane</keyword>
<evidence type="ECO:0000256" key="1">
    <source>
        <dbReference type="SAM" id="Phobius"/>
    </source>
</evidence>
<evidence type="ECO:0000313" key="3">
    <source>
        <dbReference type="Proteomes" id="UP001245184"/>
    </source>
</evidence>
<keyword evidence="1" id="KW-1133">Transmembrane helix</keyword>
<dbReference type="Proteomes" id="UP001245184">
    <property type="component" value="Unassembled WGS sequence"/>
</dbReference>